<organism evidence="2 3">
    <name type="scientific">Gossypium arboreum</name>
    <name type="common">Tree cotton</name>
    <name type="synonym">Gossypium nanking</name>
    <dbReference type="NCBI Taxonomy" id="29729"/>
    <lineage>
        <taxon>Eukaryota</taxon>
        <taxon>Viridiplantae</taxon>
        <taxon>Streptophyta</taxon>
        <taxon>Embryophyta</taxon>
        <taxon>Tracheophyta</taxon>
        <taxon>Spermatophyta</taxon>
        <taxon>Magnoliopsida</taxon>
        <taxon>eudicotyledons</taxon>
        <taxon>Gunneridae</taxon>
        <taxon>Pentapetalae</taxon>
        <taxon>rosids</taxon>
        <taxon>malvids</taxon>
        <taxon>Malvales</taxon>
        <taxon>Malvaceae</taxon>
        <taxon>Malvoideae</taxon>
        <taxon>Gossypium</taxon>
    </lineage>
</organism>
<accession>A0ABR0N6G5</accession>
<keyword evidence="3" id="KW-1185">Reference proteome</keyword>
<sequence length="103" mass="11779">MPKFPAFPTSFLPIPKVVEEPTQTPTARAESMNLRTITNKRETVAEEPEKITSLNLTNEEEEEKHEIATTTTKETDKVGEKMNPMKRKLRYKVSGRKSTCRAK</sequence>
<dbReference type="EMBL" id="JARKNE010000011">
    <property type="protein sequence ID" value="KAK5786159.1"/>
    <property type="molecule type" value="Genomic_DNA"/>
</dbReference>
<feature type="region of interest" description="Disordered" evidence="1">
    <location>
        <begin position="58"/>
        <end position="103"/>
    </location>
</feature>
<comment type="caution">
    <text evidence="2">The sequence shown here is derived from an EMBL/GenBank/DDBJ whole genome shotgun (WGS) entry which is preliminary data.</text>
</comment>
<evidence type="ECO:0000313" key="3">
    <source>
        <dbReference type="Proteomes" id="UP001358586"/>
    </source>
</evidence>
<reference evidence="2 3" key="1">
    <citation type="submission" date="2023-03" db="EMBL/GenBank/DDBJ databases">
        <title>WGS of Gossypium arboreum.</title>
        <authorList>
            <person name="Yu D."/>
        </authorList>
    </citation>
    <scope>NUCLEOTIDE SEQUENCE [LARGE SCALE GENOMIC DNA]</scope>
    <source>
        <tissue evidence="2">Leaf</tissue>
    </source>
</reference>
<dbReference type="Proteomes" id="UP001358586">
    <property type="component" value="Chromosome 11"/>
</dbReference>
<feature type="compositionally biased region" description="Basic residues" evidence="1">
    <location>
        <begin position="84"/>
        <end position="103"/>
    </location>
</feature>
<evidence type="ECO:0000313" key="2">
    <source>
        <dbReference type="EMBL" id="KAK5786159.1"/>
    </source>
</evidence>
<gene>
    <name evidence="2" type="ORF">PVK06_040790</name>
</gene>
<protein>
    <submittedName>
        <fullName evidence="2">Uncharacterized protein</fullName>
    </submittedName>
</protein>
<evidence type="ECO:0000256" key="1">
    <source>
        <dbReference type="SAM" id="MobiDB-lite"/>
    </source>
</evidence>
<proteinExistence type="predicted"/>
<name>A0ABR0N6G5_GOSAR</name>